<name>A0AAV7W8Q3_PLEWA</name>
<keyword evidence="5" id="KW-1185">Reference proteome</keyword>
<dbReference type="GO" id="GO:0046872">
    <property type="term" value="F:metal ion binding"/>
    <property type="evidence" value="ECO:0007669"/>
    <property type="project" value="UniProtKB-KW"/>
</dbReference>
<dbReference type="InterPro" id="IPR027806">
    <property type="entry name" value="HARBI1_dom"/>
</dbReference>
<proteinExistence type="predicted"/>
<sequence length="146" mass="16227">MCLEGFWLPCSNKWAALSHSSRVDDLTTVKAGFYAMGCIPHVIEAIDRTHIALVPPWANEQVYGNRKSFHSLNVQTVCLADQYISHVTTEDPGSVHDAFVLRNSSVPHVMARLQRQSVWLIGELEPSPNVCLCMPIEVIPHAIVHG</sequence>
<dbReference type="EMBL" id="JANPWB010000002">
    <property type="protein sequence ID" value="KAJ1210393.1"/>
    <property type="molecule type" value="Genomic_DNA"/>
</dbReference>
<feature type="domain" description="DDE Tnp4" evidence="3">
    <location>
        <begin position="46"/>
        <end position="108"/>
    </location>
</feature>
<dbReference type="AlphaFoldDB" id="A0AAV7W8Q3"/>
<evidence type="ECO:0000256" key="2">
    <source>
        <dbReference type="ARBA" id="ARBA00022723"/>
    </source>
</evidence>
<evidence type="ECO:0000313" key="5">
    <source>
        <dbReference type="Proteomes" id="UP001066276"/>
    </source>
</evidence>
<evidence type="ECO:0000313" key="4">
    <source>
        <dbReference type="EMBL" id="KAJ1210393.1"/>
    </source>
</evidence>
<organism evidence="4 5">
    <name type="scientific">Pleurodeles waltl</name>
    <name type="common">Iberian ribbed newt</name>
    <dbReference type="NCBI Taxonomy" id="8319"/>
    <lineage>
        <taxon>Eukaryota</taxon>
        <taxon>Metazoa</taxon>
        <taxon>Chordata</taxon>
        <taxon>Craniata</taxon>
        <taxon>Vertebrata</taxon>
        <taxon>Euteleostomi</taxon>
        <taxon>Amphibia</taxon>
        <taxon>Batrachia</taxon>
        <taxon>Caudata</taxon>
        <taxon>Salamandroidea</taxon>
        <taxon>Salamandridae</taxon>
        <taxon>Pleurodelinae</taxon>
        <taxon>Pleurodeles</taxon>
    </lineage>
</organism>
<dbReference type="Pfam" id="PF13359">
    <property type="entry name" value="DDE_Tnp_4"/>
    <property type="match status" value="1"/>
</dbReference>
<accession>A0AAV7W8Q3</accession>
<comment type="cofactor">
    <cofactor evidence="1">
        <name>a divalent metal cation</name>
        <dbReference type="ChEBI" id="CHEBI:60240"/>
    </cofactor>
</comment>
<evidence type="ECO:0000259" key="3">
    <source>
        <dbReference type="Pfam" id="PF13359"/>
    </source>
</evidence>
<protein>
    <recommendedName>
        <fullName evidence="3">DDE Tnp4 domain-containing protein</fullName>
    </recommendedName>
</protein>
<evidence type="ECO:0000256" key="1">
    <source>
        <dbReference type="ARBA" id="ARBA00001968"/>
    </source>
</evidence>
<dbReference type="Proteomes" id="UP001066276">
    <property type="component" value="Chromosome 1_2"/>
</dbReference>
<comment type="caution">
    <text evidence="4">The sequence shown here is derived from an EMBL/GenBank/DDBJ whole genome shotgun (WGS) entry which is preliminary data.</text>
</comment>
<reference evidence="4" key="1">
    <citation type="journal article" date="2022" name="bioRxiv">
        <title>Sequencing and chromosome-scale assembly of the giantPleurodeles waltlgenome.</title>
        <authorList>
            <person name="Brown T."/>
            <person name="Elewa A."/>
            <person name="Iarovenko S."/>
            <person name="Subramanian E."/>
            <person name="Araus A.J."/>
            <person name="Petzold A."/>
            <person name="Susuki M."/>
            <person name="Suzuki K.-i.T."/>
            <person name="Hayashi T."/>
            <person name="Toyoda A."/>
            <person name="Oliveira C."/>
            <person name="Osipova E."/>
            <person name="Leigh N.D."/>
            <person name="Simon A."/>
            <person name="Yun M.H."/>
        </authorList>
    </citation>
    <scope>NUCLEOTIDE SEQUENCE</scope>
    <source>
        <strain evidence="4">20211129_DDA</strain>
        <tissue evidence="4">Liver</tissue>
    </source>
</reference>
<keyword evidence="2" id="KW-0479">Metal-binding</keyword>
<gene>
    <name evidence="4" type="ORF">NDU88_005757</name>
</gene>